<dbReference type="Pfam" id="PF13923">
    <property type="entry name" value="zf-C3HC4_2"/>
    <property type="match status" value="1"/>
</dbReference>
<dbReference type="RefSeq" id="XP_056557361.1">
    <property type="nucleotide sequence ID" value="XM_056695149.1"/>
</dbReference>
<dbReference type="Gene3D" id="3.40.50.10810">
    <property type="entry name" value="Tandem AAA-ATPase domain"/>
    <property type="match status" value="1"/>
</dbReference>
<dbReference type="GO" id="GO:0005737">
    <property type="term" value="C:cytoplasm"/>
    <property type="evidence" value="ECO:0007669"/>
    <property type="project" value="TreeGrafter"/>
</dbReference>
<keyword evidence="12" id="KW-1185">Reference proteome</keyword>
<dbReference type="InterPro" id="IPR038718">
    <property type="entry name" value="SNF2-like_sf"/>
</dbReference>
<feature type="compositionally biased region" description="Basic and acidic residues" evidence="7">
    <location>
        <begin position="152"/>
        <end position="163"/>
    </location>
</feature>
<comment type="caution">
    <text evidence="11">The sequence shown here is derived from an EMBL/GenBank/DDBJ whole genome shotgun (WGS) entry which is preliminary data.</text>
</comment>
<dbReference type="InterPro" id="IPR000330">
    <property type="entry name" value="SNF2_N"/>
</dbReference>
<proteinExistence type="inferred from homology"/>
<dbReference type="PROSITE" id="PS51192">
    <property type="entry name" value="HELICASE_ATP_BIND_1"/>
    <property type="match status" value="1"/>
</dbReference>
<gene>
    <name evidence="11" type="ORF">N7496_002218</name>
</gene>
<feature type="domain" description="Helicase C-terminal" evidence="10">
    <location>
        <begin position="940"/>
        <end position="1101"/>
    </location>
</feature>
<evidence type="ECO:0000259" key="9">
    <source>
        <dbReference type="PROSITE" id="PS51192"/>
    </source>
</evidence>
<feature type="compositionally biased region" description="Low complexity" evidence="7">
    <location>
        <begin position="91"/>
        <end position="101"/>
    </location>
</feature>
<evidence type="ECO:0000256" key="4">
    <source>
        <dbReference type="ARBA" id="ARBA00022806"/>
    </source>
</evidence>
<dbReference type="AlphaFoldDB" id="A0A9W9SJX9"/>
<dbReference type="GO" id="GO:0000724">
    <property type="term" value="P:double-strand break repair via homologous recombination"/>
    <property type="evidence" value="ECO:0007669"/>
    <property type="project" value="TreeGrafter"/>
</dbReference>
<keyword evidence="3" id="KW-0378">Hydrolase</keyword>
<feature type="domain" description="Helicase ATP-binding" evidence="9">
    <location>
        <begin position="449"/>
        <end position="639"/>
    </location>
</feature>
<organism evidence="11 12">
    <name type="scientific">Penicillium cataractarum</name>
    <dbReference type="NCBI Taxonomy" id="2100454"/>
    <lineage>
        <taxon>Eukaryota</taxon>
        <taxon>Fungi</taxon>
        <taxon>Dikarya</taxon>
        <taxon>Ascomycota</taxon>
        <taxon>Pezizomycotina</taxon>
        <taxon>Eurotiomycetes</taxon>
        <taxon>Eurotiomycetidae</taxon>
        <taxon>Eurotiales</taxon>
        <taxon>Aspergillaceae</taxon>
        <taxon>Penicillium</taxon>
    </lineage>
</organism>
<dbReference type="InterPro" id="IPR013083">
    <property type="entry name" value="Znf_RING/FYVE/PHD"/>
</dbReference>
<evidence type="ECO:0000256" key="1">
    <source>
        <dbReference type="ARBA" id="ARBA00007025"/>
    </source>
</evidence>
<evidence type="ECO:0000256" key="2">
    <source>
        <dbReference type="ARBA" id="ARBA00022741"/>
    </source>
</evidence>
<dbReference type="InterPro" id="IPR049730">
    <property type="entry name" value="SNF2/RAD54-like_C"/>
</dbReference>
<dbReference type="InterPro" id="IPR027417">
    <property type="entry name" value="P-loop_NTPase"/>
</dbReference>
<dbReference type="InterPro" id="IPR001841">
    <property type="entry name" value="Znf_RING"/>
</dbReference>
<keyword evidence="6" id="KW-0863">Zinc-finger</keyword>
<accession>A0A9W9SJX9</accession>
<keyword evidence="5" id="KW-0067">ATP-binding</keyword>
<evidence type="ECO:0000256" key="3">
    <source>
        <dbReference type="ARBA" id="ARBA00022801"/>
    </source>
</evidence>
<dbReference type="GO" id="GO:0008094">
    <property type="term" value="F:ATP-dependent activity, acting on DNA"/>
    <property type="evidence" value="ECO:0007669"/>
    <property type="project" value="TreeGrafter"/>
</dbReference>
<dbReference type="Proteomes" id="UP001147782">
    <property type="component" value="Unassembled WGS sequence"/>
</dbReference>
<keyword evidence="6" id="KW-0862">Zinc</keyword>
<keyword evidence="4" id="KW-0347">Helicase</keyword>
<name>A0A9W9SJX9_9EURO</name>
<dbReference type="GeneID" id="81434326"/>
<feature type="compositionally biased region" description="Basic and acidic residues" evidence="7">
    <location>
        <begin position="174"/>
        <end position="188"/>
    </location>
</feature>
<dbReference type="CDD" id="cd18008">
    <property type="entry name" value="DEXDc_SHPRH-like"/>
    <property type="match status" value="1"/>
</dbReference>
<evidence type="ECO:0008006" key="13">
    <source>
        <dbReference type="Google" id="ProtNLM"/>
    </source>
</evidence>
<dbReference type="SUPFAM" id="SSF57850">
    <property type="entry name" value="RING/U-box"/>
    <property type="match status" value="1"/>
</dbReference>
<feature type="region of interest" description="Disordered" evidence="7">
    <location>
        <begin position="867"/>
        <end position="924"/>
    </location>
</feature>
<dbReference type="InterPro" id="IPR014001">
    <property type="entry name" value="Helicase_ATP-bd"/>
</dbReference>
<feature type="region of interest" description="Disordered" evidence="7">
    <location>
        <begin position="51"/>
        <end position="192"/>
    </location>
</feature>
<dbReference type="InterPro" id="IPR001650">
    <property type="entry name" value="Helicase_C-like"/>
</dbReference>
<sequence length="1113" mass="125372">MDDLKQRKINSLVEDQETYRFLLEDLLEQNPSDTAGIADLQATIKKHEDEIAELLGTGPNTSGSSSNSVQNGVMPRSPPRANSISQPTSLDSSPADPASAPYHPSTAPSPFDTARTGQPARPSLLSRPDESRKRQRQDSMSSPVQRQSSKRTAVDRHKSRYEELEAEMESQLKASRELYEDTKDRDSVQLRAANEGISIEQVLEEMDKEQKEEEDVIRSQFRMDMDEEMARMVQAEDAASESEDEWSPPVYRIPDRTLPLPSTRPYAAPSYIDPPPHRRYPVPTQFDYNAYNPAPPGSYPYRDDDLQEIPKEYFTARVPGSSFGTSVYGPSGFSPSGPITPALGPPRYTPMFSGPNPLIRGRTLPWMHDPNPVPELAAIDLLSDNPLGLEDADDLERYEEQNFPQDIKNLITGIKDIREATKAEKDETPEGLRVTLMKHQKIGVAWMKAKEESNHKGGILADDMGLGKTVQAIALMVARPPTDPERHPSLIVAPKALMDQWKREIQRHVEPGKHQLSVFIYHGANRSDWRKLKSYDVVITTFGTLTASFKTLLKAEKLEEEGKDASIVREWRNMATLFTPVSKWHRVIVDEAQNIKNPSAKSSKACCRLNATYRWCLTGTPMMNRLEDFQSLLSFLRIRPYNNKEKFKRDFRVVKSGFVPEPVMQQLRILVKSVCFRRTKASKIDGQPILQLPPKVIEKVHVVFDQKEQDIYNALNSQTQAQIERLLNAGILGKKYSHVLVLLLRLRQACCHPHLMQGISTKIPTVEGRDMVANAKLLSSTVVERIKNNAGGEDEGTCPICMDIVENAIIYIPCGHSVCTECFARISDPQILARDDDTGMIKCQNCRGPVDPLKITDGDAFKKVYNPASASESTAAADEEEGQSDDSDSDDWDSDTETEGSSDRPKKKSLAELRQEAQKNKRAKHRYLRRLEKSWIPSAKITKAVEILEENETRGKDEKTIIFSQFTSLLDLLEIPIARKGWKYVRFDGSMNITDRNESVATFTDDPEVKIMLVSLKAGNAGLNLVAASHVILFDPFWNPYVEDQAIDRAHRIGQTKDVFVHRLLIENTVEDRIIHLQDQKRELISGALDEGGSMNVSRLDVRELAYLFGVRT</sequence>
<dbReference type="PANTHER" id="PTHR45626:SF16">
    <property type="entry name" value="ATP-DEPENDENT HELICASE ULS1"/>
    <property type="match status" value="1"/>
</dbReference>
<evidence type="ECO:0000313" key="11">
    <source>
        <dbReference type="EMBL" id="KAJ5379790.1"/>
    </source>
</evidence>
<evidence type="ECO:0000256" key="7">
    <source>
        <dbReference type="SAM" id="MobiDB-lite"/>
    </source>
</evidence>
<dbReference type="EMBL" id="JAPZBS010000002">
    <property type="protein sequence ID" value="KAJ5379790.1"/>
    <property type="molecule type" value="Genomic_DNA"/>
</dbReference>
<keyword evidence="2" id="KW-0547">Nucleotide-binding</keyword>
<dbReference type="SUPFAM" id="SSF52540">
    <property type="entry name" value="P-loop containing nucleoside triphosphate hydrolases"/>
    <property type="match status" value="2"/>
</dbReference>
<evidence type="ECO:0000259" key="10">
    <source>
        <dbReference type="PROSITE" id="PS51194"/>
    </source>
</evidence>
<dbReference type="SMART" id="SM00490">
    <property type="entry name" value="HELICc"/>
    <property type="match status" value="1"/>
</dbReference>
<dbReference type="GO" id="GO:0008270">
    <property type="term" value="F:zinc ion binding"/>
    <property type="evidence" value="ECO:0007669"/>
    <property type="project" value="UniProtKB-KW"/>
</dbReference>
<comment type="similarity">
    <text evidence="1">Belongs to the SNF2/RAD54 helicase family.</text>
</comment>
<feature type="domain" description="RING-type" evidence="8">
    <location>
        <begin position="798"/>
        <end position="847"/>
    </location>
</feature>
<feature type="compositionally biased region" description="Acidic residues" evidence="7">
    <location>
        <begin position="877"/>
        <end position="900"/>
    </location>
</feature>
<evidence type="ECO:0000256" key="6">
    <source>
        <dbReference type="PROSITE-ProRule" id="PRU00175"/>
    </source>
</evidence>
<dbReference type="SMART" id="SM00184">
    <property type="entry name" value="RING"/>
    <property type="match status" value="1"/>
</dbReference>
<dbReference type="Pfam" id="PF00271">
    <property type="entry name" value="Helicase_C"/>
    <property type="match status" value="1"/>
</dbReference>
<dbReference type="GO" id="GO:0005634">
    <property type="term" value="C:nucleus"/>
    <property type="evidence" value="ECO:0007669"/>
    <property type="project" value="TreeGrafter"/>
</dbReference>
<dbReference type="CDD" id="cd18793">
    <property type="entry name" value="SF2_C_SNF"/>
    <property type="match status" value="1"/>
</dbReference>
<dbReference type="Pfam" id="PF00176">
    <property type="entry name" value="SNF2-rel_dom"/>
    <property type="match status" value="1"/>
</dbReference>
<dbReference type="Gene3D" id="3.30.40.10">
    <property type="entry name" value="Zinc/RING finger domain, C3HC4 (zinc finger)"/>
    <property type="match status" value="1"/>
</dbReference>
<dbReference type="GO" id="GO:0005524">
    <property type="term" value="F:ATP binding"/>
    <property type="evidence" value="ECO:0007669"/>
    <property type="project" value="UniProtKB-KW"/>
</dbReference>
<feature type="compositionally biased region" description="Low complexity" evidence="7">
    <location>
        <begin position="56"/>
        <end position="68"/>
    </location>
</feature>
<feature type="compositionally biased region" description="Basic and acidic residues" evidence="7">
    <location>
        <begin position="901"/>
        <end position="919"/>
    </location>
</feature>
<reference evidence="11" key="2">
    <citation type="journal article" date="2023" name="IMA Fungus">
        <title>Comparative genomic study of the Penicillium genus elucidates a diverse pangenome and 15 lateral gene transfer events.</title>
        <authorList>
            <person name="Petersen C."/>
            <person name="Sorensen T."/>
            <person name="Nielsen M.R."/>
            <person name="Sondergaard T.E."/>
            <person name="Sorensen J.L."/>
            <person name="Fitzpatrick D.A."/>
            <person name="Frisvad J.C."/>
            <person name="Nielsen K.L."/>
        </authorList>
    </citation>
    <scope>NUCLEOTIDE SEQUENCE</scope>
    <source>
        <strain evidence="11">IBT 29864</strain>
    </source>
</reference>
<feature type="compositionally biased region" description="Polar residues" evidence="7">
    <location>
        <begin position="138"/>
        <end position="151"/>
    </location>
</feature>
<dbReference type="GO" id="GO:0004386">
    <property type="term" value="F:helicase activity"/>
    <property type="evidence" value="ECO:0007669"/>
    <property type="project" value="UniProtKB-KW"/>
</dbReference>
<dbReference type="PANTHER" id="PTHR45626">
    <property type="entry name" value="TRANSCRIPTION TERMINATION FACTOR 2-RELATED"/>
    <property type="match status" value="1"/>
</dbReference>
<evidence type="ECO:0000313" key="12">
    <source>
        <dbReference type="Proteomes" id="UP001147782"/>
    </source>
</evidence>
<reference evidence="11" key="1">
    <citation type="submission" date="2022-11" db="EMBL/GenBank/DDBJ databases">
        <authorList>
            <person name="Petersen C."/>
        </authorList>
    </citation>
    <scope>NUCLEOTIDE SEQUENCE</scope>
    <source>
        <strain evidence="11">IBT 29864</strain>
    </source>
</reference>
<feature type="compositionally biased region" description="Polar residues" evidence="7">
    <location>
        <begin position="80"/>
        <end position="90"/>
    </location>
</feature>
<evidence type="ECO:0000256" key="5">
    <source>
        <dbReference type="ARBA" id="ARBA00022840"/>
    </source>
</evidence>
<dbReference type="GO" id="GO:0016787">
    <property type="term" value="F:hydrolase activity"/>
    <property type="evidence" value="ECO:0007669"/>
    <property type="project" value="UniProtKB-KW"/>
</dbReference>
<dbReference type="Gene3D" id="3.40.50.300">
    <property type="entry name" value="P-loop containing nucleotide triphosphate hydrolases"/>
    <property type="match status" value="1"/>
</dbReference>
<keyword evidence="6" id="KW-0479">Metal-binding</keyword>
<dbReference type="PROSITE" id="PS51194">
    <property type="entry name" value="HELICASE_CTER"/>
    <property type="match status" value="1"/>
</dbReference>
<dbReference type="InterPro" id="IPR050628">
    <property type="entry name" value="SNF2_RAD54_helicase_TF"/>
</dbReference>
<protein>
    <recommendedName>
        <fullName evidence="13">SWI/SNF family DNA-dependent ATPase Ris1</fullName>
    </recommendedName>
</protein>
<dbReference type="SMART" id="SM00487">
    <property type="entry name" value="DEXDc"/>
    <property type="match status" value="1"/>
</dbReference>
<dbReference type="PROSITE" id="PS50089">
    <property type="entry name" value="ZF_RING_2"/>
    <property type="match status" value="1"/>
</dbReference>
<evidence type="ECO:0000259" key="8">
    <source>
        <dbReference type="PROSITE" id="PS50089"/>
    </source>
</evidence>
<dbReference type="OrthoDB" id="423559at2759"/>